<keyword evidence="1" id="KW-0472">Membrane</keyword>
<keyword evidence="1" id="KW-1133">Transmembrane helix</keyword>
<dbReference type="EMBL" id="MFJE01000015">
    <property type="protein sequence ID" value="OGG14518.1"/>
    <property type="molecule type" value="Genomic_DNA"/>
</dbReference>
<evidence type="ECO:0000256" key="1">
    <source>
        <dbReference type="SAM" id="Phobius"/>
    </source>
</evidence>
<dbReference type="Gene3D" id="1.25.40.10">
    <property type="entry name" value="Tetratricopeptide repeat domain"/>
    <property type="match status" value="1"/>
</dbReference>
<protein>
    <submittedName>
        <fullName evidence="2">Uncharacterized protein</fullName>
    </submittedName>
</protein>
<dbReference type="AlphaFoldDB" id="A0A1F5ZQ06"/>
<proteinExistence type="predicted"/>
<gene>
    <name evidence="2" type="ORF">A2773_05565</name>
</gene>
<accession>A0A1F5ZQ06</accession>
<evidence type="ECO:0000313" key="2">
    <source>
        <dbReference type="EMBL" id="OGG14518.1"/>
    </source>
</evidence>
<organism evidence="2 3">
    <name type="scientific">Candidatus Gottesmanbacteria bacterium RIFCSPHIGHO2_01_FULL_39_10</name>
    <dbReference type="NCBI Taxonomy" id="1798375"/>
    <lineage>
        <taxon>Bacteria</taxon>
        <taxon>Candidatus Gottesmaniibacteriota</taxon>
    </lineage>
</organism>
<sequence length="194" mass="22892">MLLSKLKPHINFPKITFKFPHIYRSFTAYLFWLFIIMLIILNAFHTKFFGFTTFSQIRYPLLSAPYDPKPHLSLGDYFLDDNNPLWAQKEYEIAQELYLANINQATKKEVLGISTPPSESWTEIQKSQNAKNEEIIFWKEILRNNPDYIFAYLKLASLHMDKNEENQSLSYLKTLLNHDPTNEIALKLLKDIEN</sequence>
<evidence type="ECO:0000313" key="3">
    <source>
        <dbReference type="Proteomes" id="UP000177383"/>
    </source>
</evidence>
<dbReference type="SUPFAM" id="SSF48452">
    <property type="entry name" value="TPR-like"/>
    <property type="match status" value="1"/>
</dbReference>
<feature type="transmembrane region" description="Helical" evidence="1">
    <location>
        <begin position="21"/>
        <end position="44"/>
    </location>
</feature>
<dbReference type="Proteomes" id="UP000177383">
    <property type="component" value="Unassembled WGS sequence"/>
</dbReference>
<dbReference type="InterPro" id="IPR011990">
    <property type="entry name" value="TPR-like_helical_dom_sf"/>
</dbReference>
<keyword evidence="1" id="KW-0812">Transmembrane</keyword>
<comment type="caution">
    <text evidence="2">The sequence shown here is derived from an EMBL/GenBank/DDBJ whole genome shotgun (WGS) entry which is preliminary data.</text>
</comment>
<dbReference type="STRING" id="1798375.A2773_05565"/>
<name>A0A1F5ZQ06_9BACT</name>
<reference evidence="2 3" key="1">
    <citation type="journal article" date="2016" name="Nat. Commun.">
        <title>Thousands of microbial genomes shed light on interconnected biogeochemical processes in an aquifer system.</title>
        <authorList>
            <person name="Anantharaman K."/>
            <person name="Brown C.T."/>
            <person name="Hug L.A."/>
            <person name="Sharon I."/>
            <person name="Castelle C.J."/>
            <person name="Probst A.J."/>
            <person name="Thomas B.C."/>
            <person name="Singh A."/>
            <person name="Wilkins M.J."/>
            <person name="Karaoz U."/>
            <person name="Brodie E.L."/>
            <person name="Williams K.H."/>
            <person name="Hubbard S.S."/>
            <person name="Banfield J.F."/>
        </authorList>
    </citation>
    <scope>NUCLEOTIDE SEQUENCE [LARGE SCALE GENOMIC DNA]</scope>
</reference>